<protein>
    <submittedName>
        <fullName evidence="2">Uncharacterized protein</fullName>
    </submittedName>
</protein>
<feature type="region of interest" description="Disordered" evidence="1">
    <location>
        <begin position="1"/>
        <end position="30"/>
    </location>
</feature>
<organism evidence="2 3">
    <name type="scientific">Mycolicibacterium obuense</name>
    <dbReference type="NCBI Taxonomy" id="1807"/>
    <lineage>
        <taxon>Bacteria</taxon>
        <taxon>Bacillati</taxon>
        <taxon>Actinomycetota</taxon>
        <taxon>Actinomycetes</taxon>
        <taxon>Mycobacteriales</taxon>
        <taxon>Mycobacteriaceae</taxon>
        <taxon>Mycolicibacterium</taxon>
    </lineage>
</organism>
<evidence type="ECO:0000256" key="1">
    <source>
        <dbReference type="SAM" id="MobiDB-lite"/>
    </source>
</evidence>
<dbReference type="AlphaFoldDB" id="A0A4R5XDE1"/>
<name>A0A4R5XDE1_9MYCO</name>
<dbReference type="Proteomes" id="UP000294952">
    <property type="component" value="Unassembled WGS sequence"/>
</dbReference>
<feature type="region of interest" description="Disordered" evidence="1">
    <location>
        <begin position="73"/>
        <end position="92"/>
    </location>
</feature>
<dbReference type="RefSeq" id="WP_133412689.1">
    <property type="nucleotide sequence ID" value="NZ_SDLP01000001.1"/>
</dbReference>
<accession>A0A4R5XDE1</accession>
<sequence length="92" mass="9507">MANGADVELRSGTGAAGVTTVTDTEDDGSGEVAGVWAFLPGASLELDEHPARAVATQAMTRTRRLVDVNDSIHSATAGHPVGDTERATFQNK</sequence>
<gene>
    <name evidence="2" type="ORF">EUA04_02020</name>
</gene>
<evidence type="ECO:0000313" key="2">
    <source>
        <dbReference type="EMBL" id="TDL11790.1"/>
    </source>
</evidence>
<feature type="compositionally biased region" description="Low complexity" evidence="1">
    <location>
        <begin position="11"/>
        <end position="22"/>
    </location>
</feature>
<evidence type="ECO:0000313" key="3">
    <source>
        <dbReference type="Proteomes" id="UP000294952"/>
    </source>
</evidence>
<proteinExistence type="predicted"/>
<dbReference type="EMBL" id="SDLP01000001">
    <property type="protein sequence ID" value="TDL11790.1"/>
    <property type="molecule type" value="Genomic_DNA"/>
</dbReference>
<comment type="caution">
    <text evidence="2">The sequence shown here is derived from an EMBL/GenBank/DDBJ whole genome shotgun (WGS) entry which is preliminary data.</text>
</comment>
<reference evidence="2 3" key="1">
    <citation type="submission" date="2019-01" db="EMBL/GenBank/DDBJ databases">
        <title>High-quality-draft genome sequences of five non-tuberculosis mycobacteriaceae isolated from a nosocomial environment.</title>
        <authorList>
            <person name="Tiago I."/>
            <person name="Alarico S."/>
            <person name="Pereira S.G."/>
            <person name="Coelho C."/>
            <person name="Maranha A."/>
            <person name="Empadinhas N."/>
        </authorList>
    </citation>
    <scope>NUCLEOTIDE SEQUENCE [LARGE SCALE GENOMIC DNA]</scope>
    <source>
        <strain evidence="2 3">22DIII</strain>
    </source>
</reference>